<dbReference type="AlphaFoldDB" id="A0A1J1I272"/>
<accession>A0A1J1I272</accession>
<sequence>MIVIKSVGSTFASHLKFQARLYVMKTKENCISIHQHKEEKILEVFFLKETSFSSFGSLQGKKVSQEQ</sequence>
<gene>
    <name evidence="1" type="ORF">CLUMA_CG007938</name>
</gene>
<dbReference type="EMBL" id="CVRI01000038">
    <property type="protein sequence ID" value="CRK94431.1"/>
    <property type="molecule type" value="Genomic_DNA"/>
</dbReference>
<name>A0A1J1I272_9DIPT</name>
<evidence type="ECO:0000313" key="1">
    <source>
        <dbReference type="EMBL" id="CRK94431.1"/>
    </source>
</evidence>
<dbReference type="Proteomes" id="UP000183832">
    <property type="component" value="Unassembled WGS sequence"/>
</dbReference>
<evidence type="ECO:0000313" key="2">
    <source>
        <dbReference type="Proteomes" id="UP000183832"/>
    </source>
</evidence>
<protein>
    <submittedName>
        <fullName evidence="1">CLUMA_CG007938, isoform A</fullName>
    </submittedName>
</protein>
<organism evidence="1 2">
    <name type="scientific">Clunio marinus</name>
    <dbReference type="NCBI Taxonomy" id="568069"/>
    <lineage>
        <taxon>Eukaryota</taxon>
        <taxon>Metazoa</taxon>
        <taxon>Ecdysozoa</taxon>
        <taxon>Arthropoda</taxon>
        <taxon>Hexapoda</taxon>
        <taxon>Insecta</taxon>
        <taxon>Pterygota</taxon>
        <taxon>Neoptera</taxon>
        <taxon>Endopterygota</taxon>
        <taxon>Diptera</taxon>
        <taxon>Nematocera</taxon>
        <taxon>Chironomoidea</taxon>
        <taxon>Chironomidae</taxon>
        <taxon>Clunio</taxon>
    </lineage>
</organism>
<keyword evidence="2" id="KW-1185">Reference proteome</keyword>
<proteinExistence type="predicted"/>
<reference evidence="1 2" key="1">
    <citation type="submission" date="2015-04" db="EMBL/GenBank/DDBJ databases">
        <authorList>
            <person name="Syromyatnikov M.Y."/>
            <person name="Popov V.N."/>
        </authorList>
    </citation>
    <scope>NUCLEOTIDE SEQUENCE [LARGE SCALE GENOMIC DNA]</scope>
</reference>